<evidence type="ECO:0000313" key="2">
    <source>
        <dbReference type="EMBL" id="MCD9560104.1"/>
    </source>
</evidence>
<organism evidence="2 3">
    <name type="scientific">Datura stramonium</name>
    <name type="common">Jimsonweed</name>
    <name type="synonym">Common thornapple</name>
    <dbReference type="NCBI Taxonomy" id="4076"/>
    <lineage>
        <taxon>Eukaryota</taxon>
        <taxon>Viridiplantae</taxon>
        <taxon>Streptophyta</taxon>
        <taxon>Embryophyta</taxon>
        <taxon>Tracheophyta</taxon>
        <taxon>Spermatophyta</taxon>
        <taxon>Magnoliopsida</taxon>
        <taxon>eudicotyledons</taxon>
        <taxon>Gunneridae</taxon>
        <taxon>Pentapetalae</taxon>
        <taxon>asterids</taxon>
        <taxon>lamiids</taxon>
        <taxon>Solanales</taxon>
        <taxon>Solanaceae</taxon>
        <taxon>Solanoideae</taxon>
        <taxon>Datureae</taxon>
        <taxon>Datura</taxon>
    </lineage>
</organism>
<reference evidence="2 3" key="1">
    <citation type="journal article" date="2021" name="BMC Genomics">
        <title>Datura genome reveals duplications of psychoactive alkaloid biosynthetic genes and high mutation rate following tissue culture.</title>
        <authorList>
            <person name="Rajewski A."/>
            <person name="Carter-House D."/>
            <person name="Stajich J."/>
            <person name="Litt A."/>
        </authorList>
    </citation>
    <scope>NUCLEOTIDE SEQUENCE [LARGE SCALE GENOMIC DNA]</scope>
    <source>
        <strain evidence="2">AR-01</strain>
    </source>
</reference>
<accession>A0ABS8UPS6</accession>
<feature type="compositionally biased region" description="Basic and acidic residues" evidence="1">
    <location>
        <begin position="181"/>
        <end position="200"/>
    </location>
</feature>
<keyword evidence="3" id="KW-1185">Reference proteome</keyword>
<protein>
    <submittedName>
        <fullName evidence="2">Uncharacterized protein</fullName>
    </submittedName>
</protein>
<proteinExistence type="predicted"/>
<sequence length="239" mass="27294">MTAMTGMGMSSPAPWEMGAVATTGFCNGLLGDSGIPKKNEWRYLRILNTGKTKWCMLEYYAWWTVGGPRVHPSGVGYDGVEYIGLADWVRLEILPRMDLTISMFIQTVASSVNHMIQGIERDLELHRTEEDLIEEDPKEDPIEENPIEEDPEEDPNIYDPNEEGIMEVVPGEEPKYIPTQHPERESEGQSKFRPEEHGEEGGWQMGDLEESSEDDFLKYLEYHPGFHYDLSDDDSSTWT</sequence>
<dbReference type="Proteomes" id="UP000823775">
    <property type="component" value="Unassembled WGS sequence"/>
</dbReference>
<dbReference type="EMBL" id="JACEIK010002269">
    <property type="protein sequence ID" value="MCD9560104.1"/>
    <property type="molecule type" value="Genomic_DNA"/>
</dbReference>
<gene>
    <name evidence="2" type="ORF">HAX54_018547</name>
</gene>
<feature type="compositionally biased region" description="Acidic residues" evidence="1">
    <location>
        <begin position="131"/>
        <end position="165"/>
    </location>
</feature>
<feature type="region of interest" description="Disordered" evidence="1">
    <location>
        <begin position="130"/>
        <end position="210"/>
    </location>
</feature>
<evidence type="ECO:0000256" key="1">
    <source>
        <dbReference type="SAM" id="MobiDB-lite"/>
    </source>
</evidence>
<name>A0ABS8UPS6_DATST</name>
<comment type="caution">
    <text evidence="2">The sequence shown here is derived from an EMBL/GenBank/DDBJ whole genome shotgun (WGS) entry which is preliminary data.</text>
</comment>
<evidence type="ECO:0000313" key="3">
    <source>
        <dbReference type="Proteomes" id="UP000823775"/>
    </source>
</evidence>